<gene>
    <name evidence="4" type="ORF">HJG60_009031</name>
</gene>
<dbReference type="InterPro" id="IPR013087">
    <property type="entry name" value="Znf_C2H2_type"/>
</dbReference>
<proteinExistence type="predicted"/>
<keyword evidence="1" id="KW-0479">Metal-binding</keyword>
<feature type="domain" description="C2H2-type" evidence="3">
    <location>
        <begin position="57"/>
        <end position="84"/>
    </location>
</feature>
<dbReference type="EMBL" id="JABVXQ010000014">
    <property type="protein sequence ID" value="KAF6078118.1"/>
    <property type="molecule type" value="Genomic_DNA"/>
</dbReference>
<dbReference type="GO" id="GO:0008270">
    <property type="term" value="F:zinc ion binding"/>
    <property type="evidence" value="ECO:0007669"/>
    <property type="project" value="UniProtKB-KW"/>
</dbReference>
<evidence type="ECO:0000256" key="1">
    <source>
        <dbReference type="PROSITE-ProRule" id="PRU00042"/>
    </source>
</evidence>
<sequence>MEELSEQNVSVRVVQAENPKVALSSQKSHPCESCGPVLRYIFHVTEEQETQHSQKSLQCGACAKRFYLSTKCHQQQEHHVRKKPFRIDGDKIVLAEGCNVSKSKKFFIFGEVGQDIVTESEHFQQETTHATDRPNKISPSGDTNQSMEKIISP</sequence>
<reference evidence="4 5" key="1">
    <citation type="journal article" date="2020" name="Nature">
        <title>Six reference-quality genomes reveal evolution of bat adaptations.</title>
        <authorList>
            <person name="Jebb D."/>
            <person name="Huang Z."/>
            <person name="Pippel M."/>
            <person name="Hughes G.M."/>
            <person name="Lavrichenko K."/>
            <person name="Devanna P."/>
            <person name="Winkler S."/>
            <person name="Jermiin L.S."/>
            <person name="Skirmuntt E.C."/>
            <person name="Katzourakis A."/>
            <person name="Burkitt-Gray L."/>
            <person name="Ray D.A."/>
            <person name="Sullivan K.A.M."/>
            <person name="Roscito J.G."/>
            <person name="Kirilenko B.M."/>
            <person name="Davalos L.M."/>
            <person name="Corthals A.P."/>
            <person name="Power M.L."/>
            <person name="Jones G."/>
            <person name="Ransome R.D."/>
            <person name="Dechmann D.K.N."/>
            <person name="Locatelli A.G."/>
            <person name="Puechmaille S.J."/>
            <person name="Fedrigo O."/>
            <person name="Jarvis E.D."/>
            <person name="Hiller M."/>
            <person name="Vernes S.C."/>
            <person name="Myers E.W."/>
            <person name="Teeling E.C."/>
        </authorList>
    </citation>
    <scope>NUCLEOTIDE SEQUENCE [LARGE SCALE GENOMIC DNA]</scope>
    <source>
        <strain evidence="4">Bat1K_MPI-CBG_1</strain>
    </source>
</reference>
<name>A0A833YPM3_9CHIR</name>
<dbReference type="Proteomes" id="UP000664940">
    <property type="component" value="Unassembled WGS sequence"/>
</dbReference>
<feature type="region of interest" description="Disordered" evidence="2">
    <location>
        <begin position="122"/>
        <end position="153"/>
    </location>
</feature>
<organism evidence="4 5">
    <name type="scientific">Phyllostomus discolor</name>
    <name type="common">pale spear-nosed bat</name>
    <dbReference type="NCBI Taxonomy" id="89673"/>
    <lineage>
        <taxon>Eukaryota</taxon>
        <taxon>Metazoa</taxon>
        <taxon>Chordata</taxon>
        <taxon>Craniata</taxon>
        <taxon>Vertebrata</taxon>
        <taxon>Euteleostomi</taxon>
        <taxon>Mammalia</taxon>
        <taxon>Eutheria</taxon>
        <taxon>Laurasiatheria</taxon>
        <taxon>Chiroptera</taxon>
        <taxon>Yangochiroptera</taxon>
        <taxon>Phyllostomidae</taxon>
        <taxon>Phyllostominae</taxon>
        <taxon>Phyllostomus</taxon>
    </lineage>
</organism>
<keyword evidence="1" id="KW-0862">Zinc</keyword>
<evidence type="ECO:0000259" key="3">
    <source>
        <dbReference type="PROSITE" id="PS50157"/>
    </source>
</evidence>
<feature type="compositionally biased region" description="Polar residues" evidence="2">
    <location>
        <begin position="137"/>
        <end position="147"/>
    </location>
</feature>
<accession>A0A833YPM3</accession>
<dbReference type="PROSITE" id="PS50157">
    <property type="entry name" value="ZINC_FINGER_C2H2_2"/>
    <property type="match status" value="1"/>
</dbReference>
<keyword evidence="1" id="KW-0863">Zinc-finger</keyword>
<comment type="caution">
    <text evidence="4">The sequence shown here is derived from an EMBL/GenBank/DDBJ whole genome shotgun (WGS) entry which is preliminary data.</text>
</comment>
<evidence type="ECO:0000313" key="4">
    <source>
        <dbReference type="EMBL" id="KAF6078118.1"/>
    </source>
</evidence>
<dbReference type="AlphaFoldDB" id="A0A833YPM3"/>
<feature type="compositionally biased region" description="Basic and acidic residues" evidence="2">
    <location>
        <begin position="122"/>
        <end position="135"/>
    </location>
</feature>
<evidence type="ECO:0000313" key="5">
    <source>
        <dbReference type="Proteomes" id="UP000664940"/>
    </source>
</evidence>
<evidence type="ECO:0000256" key="2">
    <source>
        <dbReference type="SAM" id="MobiDB-lite"/>
    </source>
</evidence>
<protein>
    <recommendedName>
        <fullName evidence="3">C2H2-type domain-containing protein</fullName>
    </recommendedName>
</protein>